<evidence type="ECO:0000256" key="2">
    <source>
        <dbReference type="ARBA" id="ARBA00023316"/>
    </source>
</evidence>
<dbReference type="InterPro" id="IPR012997">
    <property type="entry name" value="RplA"/>
</dbReference>
<keyword evidence="2 3" id="KW-0961">Cell wall biogenesis/degradation</keyword>
<comment type="similarity">
    <text evidence="3 4">Belongs to the RlpA family.</text>
</comment>
<evidence type="ECO:0000259" key="5">
    <source>
        <dbReference type="Pfam" id="PF03330"/>
    </source>
</evidence>
<dbReference type="HAMAP" id="MF_02071">
    <property type="entry name" value="RlpA"/>
    <property type="match status" value="1"/>
</dbReference>
<dbReference type="Proteomes" id="UP001596163">
    <property type="component" value="Unassembled WGS sequence"/>
</dbReference>
<proteinExistence type="inferred from homology"/>
<dbReference type="PANTHER" id="PTHR34183:SF8">
    <property type="entry name" value="ENDOLYTIC PEPTIDOGLYCAN TRANSGLYCOSYLASE RLPA-RELATED"/>
    <property type="match status" value="1"/>
</dbReference>
<comment type="caution">
    <text evidence="6">The sequence shown here is derived from an EMBL/GenBank/DDBJ whole genome shotgun (WGS) entry which is preliminary data.</text>
</comment>
<reference evidence="7" key="1">
    <citation type="journal article" date="2019" name="Int. J. Syst. Evol. Microbiol.">
        <title>The Global Catalogue of Microorganisms (GCM) 10K type strain sequencing project: providing services to taxonomists for standard genome sequencing and annotation.</title>
        <authorList>
            <consortium name="The Broad Institute Genomics Platform"/>
            <consortium name="The Broad Institute Genome Sequencing Center for Infectious Disease"/>
            <person name="Wu L."/>
            <person name="Ma J."/>
        </authorList>
    </citation>
    <scope>NUCLEOTIDE SEQUENCE [LARGE SCALE GENOMIC DNA]</scope>
    <source>
        <strain evidence="7">CGMCC 1.7030</strain>
    </source>
</reference>
<dbReference type="InterPro" id="IPR009009">
    <property type="entry name" value="RlpA-like_DPBB"/>
</dbReference>
<protein>
    <recommendedName>
        <fullName evidence="3">Probable endolytic peptidoglycan transglycosylase RlpA</fullName>
        <ecNumber evidence="3">4.2.2.-</ecNumber>
    </recommendedName>
</protein>
<keyword evidence="7" id="KW-1185">Reference proteome</keyword>
<comment type="function">
    <text evidence="3">Lytic transglycosylase with a strong preference for naked glycan strands that lack stem peptides.</text>
</comment>
<organism evidence="6 7">
    <name type="scientific">Algoriphagus aquatilis</name>
    <dbReference type="NCBI Taxonomy" id="490186"/>
    <lineage>
        <taxon>Bacteria</taxon>
        <taxon>Pseudomonadati</taxon>
        <taxon>Bacteroidota</taxon>
        <taxon>Cytophagia</taxon>
        <taxon>Cytophagales</taxon>
        <taxon>Cyclobacteriaceae</taxon>
        <taxon>Algoriphagus</taxon>
    </lineage>
</organism>
<accession>A0ABW0C1Q9</accession>
<dbReference type="InterPro" id="IPR036908">
    <property type="entry name" value="RlpA-like_sf"/>
</dbReference>
<evidence type="ECO:0000313" key="6">
    <source>
        <dbReference type="EMBL" id="MFC5193113.1"/>
    </source>
</evidence>
<evidence type="ECO:0000313" key="7">
    <source>
        <dbReference type="Proteomes" id="UP001596163"/>
    </source>
</evidence>
<sequence>MLASNVLTRLALFFFLFLLSLKGYAQADSLLIQEGTASYYGKKFQGRRTSSGEIFHLDSMTAAHKNLPFGTWVKVTRTGQDKSVLVKINDRLPKSSSHVIDVSRKAGELLGLIGPGFAQVRIEALNLDELDSLIAHYEGREKWGLRLRPYARLVALPRRELNLALKMIKPEPQFDFYK</sequence>
<evidence type="ECO:0000256" key="1">
    <source>
        <dbReference type="ARBA" id="ARBA00023239"/>
    </source>
</evidence>
<dbReference type="CDD" id="cd22268">
    <property type="entry name" value="DPBB_RlpA-like"/>
    <property type="match status" value="1"/>
</dbReference>
<dbReference type="Pfam" id="PF03330">
    <property type="entry name" value="DPBB_1"/>
    <property type="match status" value="1"/>
</dbReference>
<dbReference type="Gene3D" id="2.40.40.10">
    <property type="entry name" value="RlpA-like domain"/>
    <property type="match status" value="1"/>
</dbReference>
<dbReference type="EMBL" id="JBHSKS010000013">
    <property type="protein sequence ID" value="MFC5193113.1"/>
    <property type="molecule type" value="Genomic_DNA"/>
</dbReference>
<keyword evidence="1 3" id="KW-0456">Lyase</keyword>
<gene>
    <name evidence="3" type="primary">rlpA</name>
    <name evidence="6" type="ORF">ACFPIK_15170</name>
</gene>
<dbReference type="SUPFAM" id="SSF50685">
    <property type="entry name" value="Barwin-like endoglucanases"/>
    <property type="match status" value="1"/>
</dbReference>
<dbReference type="EC" id="4.2.2.-" evidence="3"/>
<feature type="domain" description="RlpA-like protein double-psi beta-barrel" evidence="5">
    <location>
        <begin position="33"/>
        <end position="122"/>
    </location>
</feature>
<dbReference type="RefSeq" id="WP_377916756.1">
    <property type="nucleotide sequence ID" value="NZ_JBHSKS010000013.1"/>
</dbReference>
<dbReference type="PANTHER" id="PTHR34183">
    <property type="entry name" value="ENDOLYTIC PEPTIDOGLYCAN TRANSGLYCOSYLASE RLPA"/>
    <property type="match status" value="1"/>
</dbReference>
<dbReference type="InterPro" id="IPR034718">
    <property type="entry name" value="RlpA"/>
</dbReference>
<dbReference type="NCBIfam" id="TIGR00413">
    <property type="entry name" value="rlpA"/>
    <property type="match status" value="1"/>
</dbReference>
<evidence type="ECO:0000256" key="3">
    <source>
        <dbReference type="HAMAP-Rule" id="MF_02071"/>
    </source>
</evidence>
<evidence type="ECO:0000256" key="4">
    <source>
        <dbReference type="RuleBase" id="RU003495"/>
    </source>
</evidence>
<name>A0ABW0C1Q9_9BACT</name>